<feature type="compositionally biased region" description="Basic residues" evidence="1">
    <location>
        <begin position="189"/>
        <end position="198"/>
    </location>
</feature>
<comment type="caution">
    <text evidence="2">The sequence shown here is derived from an EMBL/GenBank/DDBJ whole genome shotgun (WGS) entry which is preliminary data.</text>
</comment>
<sequence>MGQQHGEAGARDQRHAVGREERLGGGVDPSREQAGQLGDGRRGQREDEEAHRVLASAHHGLAGRHARETGAAPRERDPAQQRDVRRERHHDRDERPDDAEREPEADHRAGETAADERALLVLVPLAQDDGRQPRHRHRVDHLDQHQPHRDLPVARGAEGRGEERGDDEQRHPLQRRAEQIEDAGARGAARARAHRRPCRWSDPITSRSNSSSPDVS</sequence>
<dbReference type="Proteomes" id="UP001157109">
    <property type="component" value="Unassembled WGS sequence"/>
</dbReference>
<evidence type="ECO:0000313" key="2">
    <source>
        <dbReference type="EMBL" id="GMA20340.1"/>
    </source>
</evidence>
<feature type="region of interest" description="Disordered" evidence="1">
    <location>
        <begin position="1"/>
        <end position="216"/>
    </location>
</feature>
<keyword evidence="3" id="KW-1185">Reference proteome</keyword>
<feature type="compositionally biased region" description="Polar residues" evidence="1">
    <location>
        <begin position="203"/>
        <end position="216"/>
    </location>
</feature>
<feature type="compositionally biased region" description="Basic and acidic residues" evidence="1">
    <location>
        <begin position="8"/>
        <end position="23"/>
    </location>
</feature>
<evidence type="ECO:0000256" key="1">
    <source>
        <dbReference type="SAM" id="MobiDB-lite"/>
    </source>
</evidence>
<proteinExistence type="predicted"/>
<evidence type="ECO:0000313" key="3">
    <source>
        <dbReference type="Proteomes" id="UP001157109"/>
    </source>
</evidence>
<dbReference type="EMBL" id="BSUJ01000001">
    <property type="protein sequence ID" value="GMA20340.1"/>
    <property type="molecule type" value="Genomic_DNA"/>
</dbReference>
<accession>A0ABQ6HRZ3</accession>
<feature type="compositionally biased region" description="Basic and acidic residues" evidence="1">
    <location>
        <begin position="39"/>
        <end position="52"/>
    </location>
</feature>
<feature type="compositionally biased region" description="Basic and acidic residues" evidence="1">
    <location>
        <begin position="65"/>
        <end position="95"/>
    </location>
</feature>
<reference evidence="3" key="1">
    <citation type="journal article" date="2019" name="Int. J. Syst. Evol. Microbiol.">
        <title>The Global Catalogue of Microorganisms (GCM) 10K type strain sequencing project: providing services to taxonomists for standard genome sequencing and annotation.</title>
        <authorList>
            <consortium name="The Broad Institute Genomics Platform"/>
            <consortium name="The Broad Institute Genome Sequencing Center for Infectious Disease"/>
            <person name="Wu L."/>
            <person name="Ma J."/>
        </authorList>
    </citation>
    <scope>NUCLEOTIDE SEQUENCE [LARGE SCALE GENOMIC DNA]</scope>
    <source>
        <strain evidence="3">NBRC 105830</strain>
    </source>
</reference>
<protein>
    <submittedName>
        <fullName evidence="2">Uncharacterized protein</fullName>
    </submittedName>
</protein>
<name>A0ABQ6HRZ3_9MICO</name>
<gene>
    <name evidence="2" type="ORF">GCM10025862_23610</name>
</gene>
<feature type="compositionally biased region" description="Basic and acidic residues" evidence="1">
    <location>
        <begin position="140"/>
        <end position="179"/>
    </location>
</feature>
<feature type="compositionally biased region" description="Basic and acidic residues" evidence="1">
    <location>
        <begin position="102"/>
        <end position="118"/>
    </location>
</feature>
<organism evidence="2 3">
    <name type="scientific">Arsenicicoccus piscis</name>
    <dbReference type="NCBI Taxonomy" id="673954"/>
    <lineage>
        <taxon>Bacteria</taxon>
        <taxon>Bacillati</taxon>
        <taxon>Actinomycetota</taxon>
        <taxon>Actinomycetes</taxon>
        <taxon>Micrococcales</taxon>
        <taxon>Intrasporangiaceae</taxon>
        <taxon>Arsenicicoccus</taxon>
    </lineage>
</organism>